<dbReference type="GO" id="GO:0016818">
    <property type="term" value="F:hydrolase activity, acting on acid anhydrides, in phosphorus-containing anhydrides"/>
    <property type="evidence" value="ECO:0007669"/>
    <property type="project" value="InterPro"/>
</dbReference>
<protein>
    <recommendedName>
        <fullName evidence="10">Nudix hydrolase domain-containing protein</fullName>
    </recommendedName>
</protein>
<dbReference type="Proteomes" id="UP001497472">
    <property type="component" value="Unassembled WGS sequence"/>
</dbReference>
<dbReference type="GO" id="GO:0005739">
    <property type="term" value="C:mitochondrion"/>
    <property type="evidence" value="ECO:0007669"/>
    <property type="project" value="TreeGrafter"/>
</dbReference>
<evidence type="ECO:0000256" key="4">
    <source>
        <dbReference type="ARBA" id="ARBA00022723"/>
    </source>
</evidence>
<accession>A0AAV1IVX2</accession>
<dbReference type="EMBL" id="CAVLEF010000001">
    <property type="protein sequence ID" value="CAK1540283.1"/>
    <property type="molecule type" value="Genomic_DNA"/>
</dbReference>
<evidence type="ECO:0000256" key="2">
    <source>
        <dbReference type="ARBA" id="ARBA00001946"/>
    </source>
</evidence>
<dbReference type="PANTHER" id="PTHR12318">
    <property type="entry name" value="TESTOSTERONE-REGULATED PROTEIN RP2"/>
    <property type="match status" value="1"/>
</dbReference>
<evidence type="ECO:0000313" key="8">
    <source>
        <dbReference type="EMBL" id="CAK1540283.1"/>
    </source>
</evidence>
<comment type="cofactor">
    <cofactor evidence="2">
        <name>Mg(2+)</name>
        <dbReference type="ChEBI" id="CHEBI:18420"/>
    </cofactor>
</comment>
<evidence type="ECO:0000256" key="5">
    <source>
        <dbReference type="ARBA" id="ARBA00022801"/>
    </source>
</evidence>
<dbReference type="InterPro" id="IPR015797">
    <property type="entry name" value="NUDIX_hydrolase-like_dom_sf"/>
</dbReference>
<evidence type="ECO:0000256" key="7">
    <source>
        <dbReference type="ARBA" id="ARBA00023211"/>
    </source>
</evidence>
<dbReference type="CDD" id="cd18870">
    <property type="entry name" value="NUDIX_AcylCoAdiphos_Nudt19"/>
    <property type="match status" value="1"/>
</dbReference>
<keyword evidence="7" id="KW-0464">Manganese</keyword>
<evidence type="ECO:0000256" key="1">
    <source>
        <dbReference type="ARBA" id="ARBA00001936"/>
    </source>
</evidence>
<reference evidence="8 9" key="1">
    <citation type="submission" date="2023-11" db="EMBL/GenBank/DDBJ databases">
        <authorList>
            <person name="Okamura Y."/>
        </authorList>
    </citation>
    <scope>NUCLEOTIDE SEQUENCE [LARGE SCALE GENOMIC DNA]</scope>
</reference>
<dbReference type="Gene3D" id="3.90.79.10">
    <property type="entry name" value="Nucleoside Triphosphate Pyrophosphohydrolase"/>
    <property type="match status" value="1"/>
</dbReference>
<keyword evidence="6" id="KW-0460">Magnesium</keyword>
<dbReference type="SUPFAM" id="SSF55811">
    <property type="entry name" value="Nudix"/>
    <property type="match status" value="1"/>
</dbReference>
<dbReference type="InterPro" id="IPR039121">
    <property type="entry name" value="NUDT19"/>
</dbReference>
<sequence length="357" mass="40866">MKRAIERRWRDSASLIVLAKRNVDAISKSNTDACNYDILLQTRTHNASFSNSVVFPGGVTEEADASDHWLPLFTNFGYTKRDFEALHRPGSPANPIFKDDPVRRHIALRISAIRETFEELGLLICSTEHKNNKPDIWSGILSNVDTKHWQSKISKNPSELFNLCKEYNCYPDIWSLHYWSNWLSPVTLPKRFDTAFYVAAVKDKPANIQSSNEVVKVEWDHPINLLERNTKGEVILHPPQGYELSRFSHITDLGKLISFARNITSQGNELIFPIPIRAKDGYVFLLPGDHLYPANVDYNAQIITKDKTTKELRDTTKTLHRLEIAGSERLIVVHNYTPKNHINMGNQIKSVNITIHQ</sequence>
<dbReference type="PANTHER" id="PTHR12318:SF0">
    <property type="entry name" value="ACYL-COENZYME A DIPHOSPHATASE NUDT19"/>
    <property type="match status" value="1"/>
</dbReference>
<comment type="similarity">
    <text evidence="3">Belongs to the Nudix hydrolase family.</text>
</comment>
<proteinExistence type="inferred from homology"/>
<keyword evidence="5" id="KW-0378">Hydrolase</keyword>
<dbReference type="GO" id="GO:0046872">
    <property type="term" value="F:metal ion binding"/>
    <property type="evidence" value="ECO:0007669"/>
    <property type="project" value="UniProtKB-KW"/>
</dbReference>
<organism evidence="8 9">
    <name type="scientific">Leptosia nina</name>
    <dbReference type="NCBI Taxonomy" id="320188"/>
    <lineage>
        <taxon>Eukaryota</taxon>
        <taxon>Metazoa</taxon>
        <taxon>Ecdysozoa</taxon>
        <taxon>Arthropoda</taxon>
        <taxon>Hexapoda</taxon>
        <taxon>Insecta</taxon>
        <taxon>Pterygota</taxon>
        <taxon>Neoptera</taxon>
        <taxon>Endopterygota</taxon>
        <taxon>Lepidoptera</taxon>
        <taxon>Glossata</taxon>
        <taxon>Ditrysia</taxon>
        <taxon>Papilionoidea</taxon>
        <taxon>Pieridae</taxon>
        <taxon>Pierinae</taxon>
        <taxon>Leptosia</taxon>
    </lineage>
</organism>
<keyword evidence="9" id="KW-1185">Reference proteome</keyword>
<dbReference type="AlphaFoldDB" id="A0AAV1IVX2"/>
<gene>
    <name evidence="8" type="ORF">LNINA_LOCUS351</name>
</gene>
<evidence type="ECO:0008006" key="10">
    <source>
        <dbReference type="Google" id="ProtNLM"/>
    </source>
</evidence>
<name>A0AAV1IVX2_9NEOP</name>
<comment type="caution">
    <text evidence="8">The sequence shown here is derived from an EMBL/GenBank/DDBJ whole genome shotgun (WGS) entry which is preliminary data.</text>
</comment>
<keyword evidence="4" id="KW-0479">Metal-binding</keyword>
<evidence type="ECO:0000256" key="6">
    <source>
        <dbReference type="ARBA" id="ARBA00022842"/>
    </source>
</evidence>
<comment type="cofactor">
    <cofactor evidence="1">
        <name>Mn(2+)</name>
        <dbReference type="ChEBI" id="CHEBI:29035"/>
    </cofactor>
</comment>
<evidence type="ECO:0000313" key="9">
    <source>
        <dbReference type="Proteomes" id="UP001497472"/>
    </source>
</evidence>
<evidence type="ECO:0000256" key="3">
    <source>
        <dbReference type="ARBA" id="ARBA00005582"/>
    </source>
</evidence>